<name>A0ABU9NQB4_9FLAO</name>
<reference evidence="10 11" key="1">
    <citation type="submission" date="2024-03" db="EMBL/GenBank/DDBJ databases">
        <title>Two novel species of the genus Flavobacterium exhibiting potentially degradation of complex polysaccharides.</title>
        <authorList>
            <person name="Lian X."/>
        </authorList>
    </citation>
    <scope>NUCLEOTIDE SEQUENCE [LARGE SCALE GENOMIC DNA]</scope>
    <source>
        <strain evidence="10 11">N6</strain>
    </source>
</reference>
<keyword evidence="7 8" id="KW-0998">Cell outer membrane</keyword>
<keyword evidence="6 8" id="KW-0472">Membrane</keyword>
<dbReference type="SUPFAM" id="SSF49464">
    <property type="entry name" value="Carboxypeptidase regulatory domain-like"/>
    <property type="match status" value="1"/>
</dbReference>
<dbReference type="InterPro" id="IPR037066">
    <property type="entry name" value="Plug_dom_sf"/>
</dbReference>
<feature type="domain" description="TonB-dependent receptor plug" evidence="9">
    <location>
        <begin position="124"/>
        <end position="228"/>
    </location>
</feature>
<dbReference type="Gene3D" id="2.60.40.1120">
    <property type="entry name" value="Carboxypeptidase-like, regulatory domain"/>
    <property type="match status" value="1"/>
</dbReference>
<accession>A0ABU9NQB4</accession>
<keyword evidence="5" id="KW-0732">Signal</keyword>
<dbReference type="RefSeq" id="WP_342692422.1">
    <property type="nucleotide sequence ID" value="NZ_JBCGDP010000013.1"/>
</dbReference>
<keyword evidence="10" id="KW-0675">Receptor</keyword>
<evidence type="ECO:0000256" key="1">
    <source>
        <dbReference type="ARBA" id="ARBA00004571"/>
    </source>
</evidence>
<keyword evidence="2 8" id="KW-0813">Transport</keyword>
<comment type="subcellular location">
    <subcellularLocation>
        <location evidence="1 8">Cell outer membrane</location>
        <topology evidence="1 8">Multi-pass membrane protein</topology>
    </subcellularLocation>
</comment>
<evidence type="ECO:0000256" key="7">
    <source>
        <dbReference type="ARBA" id="ARBA00023237"/>
    </source>
</evidence>
<gene>
    <name evidence="10" type="ORF">WFZ86_13545</name>
</gene>
<dbReference type="InterPro" id="IPR008969">
    <property type="entry name" value="CarboxyPept-like_regulatory"/>
</dbReference>
<dbReference type="Gene3D" id="2.170.130.10">
    <property type="entry name" value="TonB-dependent receptor, plug domain"/>
    <property type="match status" value="1"/>
</dbReference>
<dbReference type="Pfam" id="PF07715">
    <property type="entry name" value="Plug"/>
    <property type="match status" value="1"/>
</dbReference>
<dbReference type="Gene3D" id="2.40.170.20">
    <property type="entry name" value="TonB-dependent receptor, beta-barrel domain"/>
    <property type="match status" value="1"/>
</dbReference>
<keyword evidence="4 8" id="KW-0812">Transmembrane</keyword>
<dbReference type="PANTHER" id="PTHR30069:SF29">
    <property type="entry name" value="HEMOGLOBIN AND HEMOGLOBIN-HAPTOGLOBIN-BINDING PROTEIN 1-RELATED"/>
    <property type="match status" value="1"/>
</dbReference>
<comment type="caution">
    <text evidence="10">The sequence shown here is derived from an EMBL/GenBank/DDBJ whole genome shotgun (WGS) entry which is preliminary data.</text>
</comment>
<evidence type="ECO:0000256" key="3">
    <source>
        <dbReference type="ARBA" id="ARBA00022452"/>
    </source>
</evidence>
<evidence type="ECO:0000256" key="5">
    <source>
        <dbReference type="ARBA" id="ARBA00022729"/>
    </source>
</evidence>
<comment type="similarity">
    <text evidence="8">Belongs to the TonB-dependent receptor family.</text>
</comment>
<evidence type="ECO:0000256" key="4">
    <source>
        <dbReference type="ARBA" id="ARBA00022692"/>
    </source>
</evidence>
<proteinExistence type="inferred from homology"/>
<keyword evidence="3 8" id="KW-1134">Transmembrane beta strand</keyword>
<evidence type="ECO:0000256" key="6">
    <source>
        <dbReference type="ARBA" id="ARBA00023136"/>
    </source>
</evidence>
<evidence type="ECO:0000313" key="11">
    <source>
        <dbReference type="Proteomes" id="UP001468798"/>
    </source>
</evidence>
<dbReference type="Pfam" id="PF13715">
    <property type="entry name" value="CarbopepD_reg_2"/>
    <property type="match status" value="1"/>
</dbReference>
<dbReference type="InterPro" id="IPR039426">
    <property type="entry name" value="TonB-dep_rcpt-like"/>
</dbReference>
<evidence type="ECO:0000259" key="9">
    <source>
        <dbReference type="Pfam" id="PF07715"/>
    </source>
</evidence>
<dbReference type="PROSITE" id="PS52016">
    <property type="entry name" value="TONB_DEPENDENT_REC_3"/>
    <property type="match status" value="1"/>
</dbReference>
<sequence>MFPIINNIKSNTTIFYLILVFCSLHIYGQKSTTGVIIDQTSTPIVDATIEIIELNIATKTDEDGKFSIELPSGEWTLKITHFGYENHSYKINTNSKQNIQIQLKKRTNQLAEVAIKGKTAAKRQKETGFNIEIINTKELQNLTLDANQVLKTKSGINIRESGGLGSGFNLSLNGLSGNQIRYFIDGVPMENYGSSLTLNNYPILLLESIEVYKGVVPINFGGDALAGVINMKTENKKESFLDASYSYGSFNTSRFALSSKYYNKENQYYFKLNSFYNYSDNNFKTDNVPVFDALGNITGTASVKRFHDQYKSAMLSGEFGLVDKSFADILSFKLTYAQNKKNLQHPEFNILRPFGAFNTRNNTYLFSANYKKAFQKLRINANLVGGRVQEIIDDTSDKRYNWLNEVIETRDPDDFKGELFERRSLFTLQDILFNSQVYIKYPFNKNHDLSVNVVHNYLKRKGNDAVDELNRAFKTPSTLQKYITSIAYTFKDNNEKIDFSAFAKRYQLLASISLNDPLDNVDAIILSEPNYSKIGYGASLALHPFRFLTTKLSYEKAYRLPESYEILGNGVSQSPNIRLKPETSDNFNIGVIIQKNISNVELEYESNIFLRKSTDFIRFSPQGPFGNYENLQDVLSRGIENSISIDYKKIAKLSTNVTYQNITEENQFNEGVLNSNYKGKVANIPTFFMNINLSVKPFYKKFDNRCTLYWSTYFGDDFYLAEENGGASGEKNTIPSQLTHRFDLEYIFKNKKFSISGSVTNLTDAKVYDNFRIQNPGRAAYIKLRYSIK</sequence>
<dbReference type="Proteomes" id="UP001468798">
    <property type="component" value="Unassembled WGS sequence"/>
</dbReference>
<keyword evidence="11" id="KW-1185">Reference proteome</keyword>
<dbReference type="EMBL" id="JBCGDP010000013">
    <property type="protein sequence ID" value="MEM0577528.1"/>
    <property type="molecule type" value="Genomic_DNA"/>
</dbReference>
<evidence type="ECO:0000313" key="10">
    <source>
        <dbReference type="EMBL" id="MEM0577528.1"/>
    </source>
</evidence>
<dbReference type="InterPro" id="IPR036942">
    <property type="entry name" value="Beta-barrel_TonB_sf"/>
</dbReference>
<dbReference type="SUPFAM" id="SSF56935">
    <property type="entry name" value="Porins"/>
    <property type="match status" value="1"/>
</dbReference>
<protein>
    <submittedName>
        <fullName evidence="10">TonB-dependent receptor plug domain-containing protein</fullName>
    </submittedName>
</protein>
<dbReference type="PANTHER" id="PTHR30069">
    <property type="entry name" value="TONB-DEPENDENT OUTER MEMBRANE RECEPTOR"/>
    <property type="match status" value="1"/>
</dbReference>
<dbReference type="InterPro" id="IPR012910">
    <property type="entry name" value="Plug_dom"/>
</dbReference>
<evidence type="ECO:0000256" key="2">
    <source>
        <dbReference type="ARBA" id="ARBA00022448"/>
    </source>
</evidence>
<evidence type="ECO:0000256" key="8">
    <source>
        <dbReference type="PROSITE-ProRule" id="PRU01360"/>
    </source>
</evidence>
<organism evidence="10 11">
    <name type="scientific">Flavobacterium polysaccharolyticum</name>
    <dbReference type="NCBI Taxonomy" id="3133148"/>
    <lineage>
        <taxon>Bacteria</taxon>
        <taxon>Pseudomonadati</taxon>
        <taxon>Bacteroidota</taxon>
        <taxon>Flavobacteriia</taxon>
        <taxon>Flavobacteriales</taxon>
        <taxon>Flavobacteriaceae</taxon>
        <taxon>Flavobacterium</taxon>
    </lineage>
</organism>